<sequence length="187" mass="21060">MKTGFNTVIVSLVTTIIPMKKLISLLIFVGLAINVSGQDQPTNREEAMAKVSWLIGDWERTGSNGNTQQVSYKWAIENVAMSITTGGRMQNSGVLGFDRTKSKLVGKSYSRRGHIDTEWSFADGKIIEKLTINVTMQGEDREFNLARSYRSVDKNTMEMTMHRLNENGELGEAIEQFGTMKYNRKKP</sequence>
<organism evidence="1">
    <name type="scientific">marine metagenome</name>
    <dbReference type="NCBI Taxonomy" id="408172"/>
    <lineage>
        <taxon>unclassified sequences</taxon>
        <taxon>metagenomes</taxon>
        <taxon>ecological metagenomes</taxon>
    </lineage>
</organism>
<proteinExistence type="predicted"/>
<name>A0A383AMC0_9ZZZZ</name>
<dbReference type="EMBL" id="UINC01193441">
    <property type="protein sequence ID" value="SVE09056.1"/>
    <property type="molecule type" value="Genomic_DNA"/>
</dbReference>
<evidence type="ECO:0000313" key="1">
    <source>
        <dbReference type="EMBL" id="SVE09056.1"/>
    </source>
</evidence>
<evidence type="ECO:0008006" key="2">
    <source>
        <dbReference type="Google" id="ProtNLM"/>
    </source>
</evidence>
<accession>A0A383AMC0</accession>
<protein>
    <recommendedName>
        <fullName evidence="2">DUF1579 domain-containing protein</fullName>
    </recommendedName>
</protein>
<dbReference type="AlphaFoldDB" id="A0A383AMC0"/>
<reference evidence="1" key="1">
    <citation type="submission" date="2018-05" db="EMBL/GenBank/DDBJ databases">
        <authorList>
            <person name="Lanie J.A."/>
            <person name="Ng W.-L."/>
            <person name="Kazmierczak K.M."/>
            <person name="Andrzejewski T.M."/>
            <person name="Davidsen T.M."/>
            <person name="Wayne K.J."/>
            <person name="Tettelin H."/>
            <person name="Glass J.I."/>
            <person name="Rusch D."/>
            <person name="Podicherti R."/>
            <person name="Tsui H.-C.T."/>
            <person name="Winkler M.E."/>
        </authorList>
    </citation>
    <scope>NUCLEOTIDE SEQUENCE</scope>
</reference>
<gene>
    <name evidence="1" type="ORF">METZ01_LOCUS461910</name>
</gene>